<dbReference type="Proteomes" id="UP000198893">
    <property type="component" value="Unassembled WGS sequence"/>
</dbReference>
<keyword evidence="1" id="KW-0812">Transmembrane</keyword>
<organism evidence="2 3">
    <name type="scientific">Salinihabitans flavidus</name>
    <dbReference type="NCBI Taxonomy" id="569882"/>
    <lineage>
        <taxon>Bacteria</taxon>
        <taxon>Pseudomonadati</taxon>
        <taxon>Pseudomonadota</taxon>
        <taxon>Alphaproteobacteria</taxon>
        <taxon>Rhodobacterales</taxon>
        <taxon>Roseobacteraceae</taxon>
        <taxon>Salinihabitans</taxon>
    </lineage>
</organism>
<dbReference type="OrthoDB" id="9808748at2"/>
<reference evidence="2 3" key="1">
    <citation type="submission" date="2016-10" db="EMBL/GenBank/DDBJ databases">
        <authorList>
            <person name="de Groot N.N."/>
        </authorList>
    </citation>
    <scope>NUCLEOTIDE SEQUENCE [LARGE SCALE GENOMIC DNA]</scope>
    <source>
        <strain evidence="2 3">DSM 27842</strain>
    </source>
</reference>
<dbReference type="InterPro" id="IPR036927">
    <property type="entry name" value="Cyt_c_oxase-like_su1_sf"/>
</dbReference>
<protein>
    <recommendedName>
        <fullName evidence="4">Cytochrome C and Quinol oxidase polypeptide I</fullName>
    </recommendedName>
</protein>
<proteinExistence type="predicted"/>
<feature type="transmembrane region" description="Helical" evidence="1">
    <location>
        <begin position="7"/>
        <end position="25"/>
    </location>
</feature>
<sequence>MRGVSLWFFATGVLFAVLGMIWGIQMSATADHTLSPAHAHLNLLGFVVFALAGLYYHLVPRAAEGPLAKAHYVLALLGVGMIVPGIVQAVHETSETLAKGGSFLTVLAMVLFLVIVLRHRTAA</sequence>
<dbReference type="RefSeq" id="WP_093117221.1">
    <property type="nucleotide sequence ID" value="NZ_FODS01000007.1"/>
</dbReference>
<evidence type="ECO:0008006" key="4">
    <source>
        <dbReference type="Google" id="ProtNLM"/>
    </source>
</evidence>
<feature type="transmembrane region" description="Helical" evidence="1">
    <location>
        <begin position="70"/>
        <end position="91"/>
    </location>
</feature>
<dbReference type="SUPFAM" id="SSF81442">
    <property type="entry name" value="Cytochrome c oxidase subunit I-like"/>
    <property type="match status" value="1"/>
</dbReference>
<dbReference type="AlphaFoldDB" id="A0A1H8QTB8"/>
<evidence type="ECO:0000256" key="1">
    <source>
        <dbReference type="SAM" id="Phobius"/>
    </source>
</evidence>
<feature type="transmembrane region" description="Helical" evidence="1">
    <location>
        <begin position="37"/>
        <end position="58"/>
    </location>
</feature>
<evidence type="ECO:0000313" key="2">
    <source>
        <dbReference type="EMBL" id="SEO57460.1"/>
    </source>
</evidence>
<gene>
    <name evidence="2" type="ORF">SAMN04490248_10739</name>
</gene>
<dbReference type="EMBL" id="FODS01000007">
    <property type="protein sequence ID" value="SEO57460.1"/>
    <property type="molecule type" value="Genomic_DNA"/>
</dbReference>
<accession>A0A1H8QTB8</accession>
<name>A0A1H8QTB8_9RHOB</name>
<evidence type="ECO:0000313" key="3">
    <source>
        <dbReference type="Proteomes" id="UP000198893"/>
    </source>
</evidence>
<feature type="transmembrane region" description="Helical" evidence="1">
    <location>
        <begin position="97"/>
        <end position="117"/>
    </location>
</feature>
<dbReference type="Gene3D" id="1.20.210.10">
    <property type="entry name" value="Cytochrome c oxidase-like, subunit I domain"/>
    <property type="match status" value="1"/>
</dbReference>
<dbReference type="STRING" id="569882.SAMN04490248_10739"/>
<keyword evidence="1" id="KW-0472">Membrane</keyword>
<keyword evidence="1" id="KW-1133">Transmembrane helix</keyword>
<keyword evidence="3" id="KW-1185">Reference proteome</keyword>